<dbReference type="Proteomes" id="UP000293823">
    <property type="component" value="Unassembled WGS sequence"/>
</dbReference>
<dbReference type="AlphaFoldDB" id="A0A4Q4PXZ1"/>
<proteinExistence type="predicted"/>
<evidence type="ECO:0000313" key="2">
    <source>
        <dbReference type="Proteomes" id="UP000293823"/>
    </source>
</evidence>
<name>A0A4Q4PXZ1_9PLEO</name>
<dbReference type="EMBL" id="PEJP01000089">
    <property type="protein sequence ID" value="RYO27789.1"/>
    <property type="molecule type" value="Genomic_DNA"/>
</dbReference>
<reference evidence="2" key="1">
    <citation type="journal article" date="2019" name="bioRxiv">
        <title>Genomics, evolutionary history and diagnostics of the Alternaria alternata species group including apple and Asian pear pathotypes.</title>
        <authorList>
            <person name="Armitage A.D."/>
            <person name="Cockerton H.M."/>
            <person name="Sreenivasaprasad S."/>
            <person name="Woodhall J.W."/>
            <person name="Lane C.R."/>
            <person name="Harrison R.J."/>
            <person name="Clarkson J.P."/>
        </authorList>
    </citation>
    <scope>NUCLEOTIDE SEQUENCE [LARGE SCALE GENOMIC DNA]</scope>
    <source>
        <strain evidence="2">RGR 97.0016</strain>
    </source>
</reference>
<keyword evidence="2" id="KW-1185">Reference proteome</keyword>
<gene>
    <name evidence="1" type="ORF">AA0113_g12217</name>
</gene>
<sequence length="117" mass="12582">MGPRSFLMAKPLVGPGVCVLTELSAQALTQDSLTLHCRLLKTTLSRTCPYPRPDAYRPFCLTTHSSQPTTATQSPPADPPNASIYPPIALALASTAAEDARCCPRIHSLVLHHSHSH</sequence>
<organism evidence="1 2">
    <name type="scientific">Alternaria arborescens</name>
    <dbReference type="NCBI Taxonomy" id="156630"/>
    <lineage>
        <taxon>Eukaryota</taxon>
        <taxon>Fungi</taxon>
        <taxon>Dikarya</taxon>
        <taxon>Ascomycota</taxon>
        <taxon>Pezizomycotina</taxon>
        <taxon>Dothideomycetes</taxon>
        <taxon>Pleosporomycetidae</taxon>
        <taxon>Pleosporales</taxon>
        <taxon>Pleosporineae</taxon>
        <taxon>Pleosporaceae</taxon>
        <taxon>Alternaria</taxon>
        <taxon>Alternaria sect. Alternaria</taxon>
    </lineage>
</organism>
<comment type="caution">
    <text evidence="1">The sequence shown here is derived from an EMBL/GenBank/DDBJ whole genome shotgun (WGS) entry which is preliminary data.</text>
</comment>
<dbReference type="OrthoDB" id="10301494at2759"/>
<protein>
    <submittedName>
        <fullName evidence="1">Uncharacterized protein</fullName>
    </submittedName>
</protein>
<evidence type="ECO:0000313" key="1">
    <source>
        <dbReference type="EMBL" id="RYO27789.1"/>
    </source>
</evidence>
<accession>A0A4Q4PXZ1</accession>